<keyword evidence="1" id="KW-0812">Transmembrane</keyword>
<organism evidence="2 3">
    <name type="scientific">Phytophthora kernoviae</name>
    <dbReference type="NCBI Taxonomy" id="325452"/>
    <lineage>
        <taxon>Eukaryota</taxon>
        <taxon>Sar</taxon>
        <taxon>Stramenopiles</taxon>
        <taxon>Oomycota</taxon>
        <taxon>Peronosporomycetes</taxon>
        <taxon>Peronosporales</taxon>
        <taxon>Peronosporaceae</taxon>
        <taxon>Phytophthora</taxon>
    </lineage>
</organism>
<dbReference type="OrthoDB" id="160565at2759"/>
<evidence type="ECO:0000313" key="3">
    <source>
        <dbReference type="Proteomes" id="UP000277300"/>
    </source>
</evidence>
<proteinExistence type="predicted"/>
<dbReference type="EMBL" id="MBDO02000012">
    <property type="protein sequence ID" value="RLN68558.1"/>
    <property type="molecule type" value="Genomic_DNA"/>
</dbReference>
<comment type="caution">
    <text evidence="2">The sequence shown here is derived from an EMBL/GenBank/DDBJ whole genome shotgun (WGS) entry which is preliminary data.</text>
</comment>
<keyword evidence="1" id="KW-0472">Membrane</keyword>
<sequence>MEEDKSDVICIIDNGARLEPGGSHPNGERSILHIKSGHQHALRSSPAMFGLLSTIVFVILAIPPARAQRSTLCDDGGPVDITCNVVVPDTQSQLSSACGVNGVLALQAGCYLCVDATTCQGLGLAVALNGHDDSLTLPKASSDDISIILNDQADKSPEEESFEQAAAVSNVNVAVPSPRIKSASDDSTKPAQVSNWLFAIPVTLALVSFGLAIRNRVPTRRRGFKRLQDANLHDNSLMFQGDINPFCTSEEDLALETAGHFEGSQSCSDGEEAQFLTAAETTEDEFVRAEAEAIKQAVLLHIKEFDEEEEDQVEV</sequence>
<accession>A0A3F2S333</accession>
<reference evidence="2 3" key="1">
    <citation type="submission" date="2018-07" db="EMBL/GenBank/DDBJ databases">
        <title>Genome sequencing of oomycete isolates from Chile give support for New Zealand origin for Phytophthora kernoviae and make available the first Nothophytophthora sp. genome.</title>
        <authorList>
            <person name="Studholme D.J."/>
            <person name="Sanfuentes E."/>
            <person name="Panda P."/>
            <person name="Hill R."/>
            <person name="Sambles C."/>
            <person name="Grant M."/>
            <person name="Williams N.M."/>
            <person name="Mcdougal R.L."/>
        </authorList>
    </citation>
    <scope>NUCLEOTIDE SEQUENCE [LARGE SCALE GENOMIC DNA]</scope>
    <source>
        <strain evidence="2">Chile6</strain>
    </source>
</reference>
<evidence type="ECO:0000313" key="2">
    <source>
        <dbReference type="EMBL" id="RLN68558.1"/>
    </source>
</evidence>
<dbReference type="Proteomes" id="UP000277300">
    <property type="component" value="Unassembled WGS sequence"/>
</dbReference>
<dbReference type="AlphaFoldDB" id="A0A3F2S333"/>
<name>A0A3F2S333_9STRA</name>
<protein>
    <submittedName>
        <fullName evidence="2">Uncharacterized protein</fullName>
    </submittedName>
</protein>
<evidence type="ECO:0000256" key="1">
    <source>
        <dbReference type="SAM" id="Phobius"/>
    </source>
</evidence>
<keyword evidence="1" id="KW-1133">Transmembrane helix</keyword>
<gene>
    <name evidence="2" type="ORF">BBP00_00000950</name>
</gene>
<feature type="transmembrane region" description="Helical" evidence="1">
    <location>
        <begin position="47"/>
        <end position="65"/>
    </location>
</feature>
<feature type="transmembrane region" description="Helical" evidence="1">
    <location>
        <begin position="196"/>
        <end position="213"/>
    </location>
</feature>